<organism evidence="14 16">
    <name type="scientific">Medicago truncatula</name>
    <name type="common">Barrel medic</name>
    <name type="synonym">Medicago tribuloides</name>
    <dbReference type="NCBI Taxonomy" id="3880"/>
    <lineage>
        <taxon>Eukaryota</taxon>
        <taxon>Viridiplantae</taxon>
        <taxon>Streptophyta</taxon>
        <taxon>Embryophyta</taxon>
        <taxon>Tracheophyta</taxon>
        <taxon>Spermatophyta</taxon>
        <taxon>Magnoliopsida</taxon>
        <taxon>eudicotyledons</taxon>
        <taxon>Gunneridae</taxon>
        <taxon>Pentapetalae</taxon>
        <taxon>rosids</taxon>
        <taxon>fabids</taxon>
        <taxon>Fabales</taxon>
        <taxon>Fabaceae</taxon>
        <taxon>Papilionoideae</taxon>
        <taxon>50 kb inversion clade</taxon>
        <taxon>NPAAA clade</taxon>
        <taxon>Hologalegina</taxon>
        <taxon>IRL clade</taxon>
        <taxon>Trifolieae</taxon>
        <taxon>Medicago</taxon>
    </lineage>
</organism>
<reference evidence="14 16" key="1">
    <citation type="journal article" date="2011" name="Nature">
        <title>The Medicago genome provides insight into the evolution of rhizobial symbioses.</title>
        <authorList>
            <person name="Young N.D."/>
            <person name="Debelle F."/>
            <person name="Oldroyd G.E."/>
            <person name="Geurts R."/>
            <person name="Cannon S.B."/>
            <person name="Udvardi M.K."/>
            <person name="Benedito V.A."/>
            <person name="Mayer K.F."/>
            <person name="Gouzy J."/>
            <person name="Schoof H."/>
            <person name="Van de Peer Y."/>
            <person name="Proost S."/>
            <person name="Cook D.R."/>
            <person name="Meyers B.C."/>
            <person name="Spannagl M."/>
            <person name="Cheung F."/>
            <person name="De Mita S."/>
            <person name="Krishnakumar V."/>
            <person name="Gundlach H."/>
            <person name="Zhou S."/>
            <person name="Mudge J."/>
            <person name="Bharti A.K."/>
            <person name="Murray J.D."/>
            <person name="Naoumkina M.A."/>
            <person name="Rosen B."/>
            <person name="Silverstein K.A."/>
            <person name="Tang H."/>
            <person name="Rombauts S."/>
            <person name="Zhao P.X."/>
            <person name="Zhou P."/>
            <person name="Barbe V."/>
            <person name="Bardou P."/>
            <person name="Bechner M."/>
            <person name="Bellec A."/>
            <person name="Berger A."/>
            <person name="Berges H."/>
            <person name="Bidwell S."/>
            <person name="Bisseling T."/>
            <person name="Choisne N."/>
            <person name="Couloux A."/>
            <person name="Denny R."/>
            <person name="Deshpande S."/>
            <person name="Dai X."/>
            <person name="Doyle J.J."/>
            <person name="Dudez A.M."/>
            <person name="Farmer A.D."/>
            <person name="Fouteau S."/>
            <person name="Franken C."/>
            <person name="Gibelin C."/>
            <person name="Gish J."/>
            <person name="Goldstein S."/>
            <person name="Gonzalez A.J."/>
            <person name="Green P.J."/>
            <person name="Hallab A."/>
            <person name="Hartog M."/>
            <person name="Hua A."/>
            <person name="Humphray S.J."/>
            <person name="Jeong D.H."/>
            <person name="Jing Y."/>
            <person name="Jocker A."/>
            <person name="Kenton S.M."/>
            <person name="Kim D.J."/>
            <person name="Klee K."/>
            <person name="Lai H."/>
            <person name="Lang C."/>
            <person name="Lin S."/>
            <person name="Macmil S.L."/>
            <person name="Magdelenat G."/>
            <person name="Matthews L."/>
            <person name="McCorrison J."/>
            <person name="Monaghan E.L."/>
            <person name="Mun J.H."/>
            <person name="Najar F.Z."/>
            <person name="Nicholson C."/>
            <person name="Noirot C."/>
            <person name="O'Bleness M."/>
            <person name="Paule C.R."/>
            <person name="Poulain J."/>
            <person name="Prion F."/>
            <person name="Qin B."/>
            <person name="Qu C."/>
            <person name="Retzel E.F."/>
            <person name="Riddle C."/>
            <person name="Sallet E."/>
            <person name="Samain S."/>
            <person name="Samson N."/>
            <person name="Sanders I."/>
            <person name="Saurat O."/>
            <person name="Scarpelli C."/>
            <person name="Schiex T."/>
            <person name="Segurens B."/>
            <person name="Severin A.J."/>
            <person name="Sherrier D.J."/>
            <person name="Shi R."/>
            <person name="Sims S."/>
            <person name="Singer S.R."/>
            <person name="Sinharoy S."/>
            <person name="Sterck L."/>
            <person name="Viollet A."/>
            <person name="Wang B.B."/>
            <person name="Wang K."/>
            <person name="Wang M."/>
            <person name="Wang X."/>
            <person name="Warfsmann J."/>
            <person name="Weissenbach J."/>
            <person name="White D.D."/>
            <person name="White J.D."/>
            <person name="Wiley G.B."/>
            <person name="Wincker P."/>
            <person name="Xing Y."/>
            <person name="Yang L."/>
            <person name="Yao Z."/>
            <person name="Ying F."/>
            <person name="Zhai J."/>
            <person name="Zhou L."/>
            <person name="Zuber A."/>
            <person name="Denarie J."/>
            <person name="Dixon R.A."/>
            <person name="May G.D."/>
            <person name="Schwartz D.C."/>
            <person name="Rogers J."/>
            <person name="Quetier F."/>
            <person name="Town C.D."/>
            <person name="Roe B.A."/>
        </authorList>
    </citation>
    <scope>NUCLEOTIDE SEQUENCE [LARGE SCALE GENOMIC DNA]</scope>
    <source>
        <strain evidence="14">A17</strain>
        <strain evidence="15 16">cv. Jemalong A17</strain>
    </source>
</reference>
<keyword evidence="6" id="KW-0805">Transcription regulation</keyword>
<evidence type="ECO:0000256" key="7">
    <source>
        <dbReference type="ARBA" id="ARBA00023163"/>
    </source>
</evidence>
<dbReference type="EMBL" id="CM001217">
    <property type="protein sequence ID" value="KEH43450.1"/>
    <property type="molecule type" value="Genomic_DNA"/>
</dbReference>
<feature type="compositionally biased region" description="Acidic residues" evidence="11">
    <location>
        <begin position="273"/>
        <end position="287"/>
    </location>
</feature>
<keyword evidence="7" id="KW-0804">Transcription</keyword>
<feature type="domain" description="Post-SET" evidence="13">
    <location>
        <begin position="160"/>
        <end position="176"/>
    </location>
</feature>
<dbReference type="InterPro" id="IPR055187">
    <property type="entry name" value="C2CH-3rd_BIRD-IDD"/>
</dbReference>
<keyword evidence="8" id="KW-0539">Nucleus</keyword>
<keyword evidence="5" id="KW-0862">Zinc</keyword>
<evidence type="ECO:0000256" key="10">
    <source>
        <dbReference type="PROSITE-ProRule" id="PRU00042"/>
    </source>
</evidence>
<evidence type="ECO:0000313" key="16">
    <source>
        <dbReference type="Proteomes" id="UP000002051"/>
    </source>
</evidence>
<evidence type="ECO:0000256" key="2">
    <source>
        <dbReference type="ARBA" id="ARBA00022723"/>
    </source>
</evidence>
<evidence type="ECO:0000256" key="6">
    <source>
        <dbReference type="ARBA" id="ARBA00023015"/>
    </source>
</evidence>
<evidence type="ECO:0000313" key="15">
    <source>
        <dbReference type="EnsemblPlants" id="KEH43450"/>
    </source>
</evidence>
<dbReference type="FunFam" id="3.30.160.60:FF:000523">
    <property type="entry name" value="Zinc finger protein WIP2"/>
    <property type="match status" value="1"/>
</dbReference>
<dbReference type="STRING" id="3880.A0A072VZH1"/>
<name>A0A072VZH1_MEDTR</name>
<feature type="region of interest" description="Disordered" evidence="11">
    <location>
        <begin position="273"/>
        <end position="294"/>
    </location>
</feature>
<dbReference type="InterPro" id="IPR059161">
    <property type="entry name" value="Znf-C2H2_STOP1/2_3rd"/>
</dbReference>
<comment type="subcellular location">
    <subcellularLocation>
        <location evidence="1">Nucleus</location>
    </subcellularLocation>
</comment>
<proteinExistence type="inferred from homology"/>
<evidence type="ECO:0000256" key="3">
    <source>
        <dbReference type="ARBA" id="ARBA00022737"/>
    </source>
</evidence>
<evidence type="ECO:0000256" key="11">
    <source>
        <dbReference type="SAM" id="MobiDB-lite"/>
    </source>
</evidence>
<dbReference type="Pfam" id="PF22995">
    <property type="entry name" value="C2CH-3rd_BIRD-IDD"/>
    <property type="match status" value="1"/>
</dbReference>
<dbReference type="GO" id="GO:0080022">
    <property type="term" value="P:primary root development"/>
    <property type="evidence" value="ECO:0000318"/>
    <property type="project" value="GO_Central"/>
</dbReference>
<dbReference type="Gene3D" id="3.30.160.60">
    <property type="entry name" value="Classic Zinc Finger"/>
    <property type="match status" value="1"/>
</dbReference>
<gene>
    <name evidence="15" type="primary">25484895</name>
    <name evidence="14" type="ordered locus">MTR_1g093095</name>
</gene>
<evidence type="ECO:0000256" key="1">
    <source>
        <dbReference type="ARBA" id="ARBA00004123"/>
    </source>
</evidence>
<dbReference type="SUPFAM" id="SSF57667">
    <property type="entry name" value="beta-beta-alpha zinc fingers"/>
    <property type="match status" value="2"/>
</dbReference>
<dbReference type="GO" id="GO:0005634">
    <property type="term" value="C:nucleus"/>
    <property type="evidence" value="ECO:0000318"/>
    <property type="project" value="GO_Central"/>
</dbReference>
<dbReference type="PANTHER" id="PTHR45878">
    <property type="entry name" value="ZINC FINGER PROTEIN WIP2"/>
    <property type="match status" value="1"/>
</dbReference>
<dbReference type="GO" id="GO:0008270">
    <property type="term" value="F:zinc ion binding"/>
    <property type="evidence" value="ECO:0007669"/>
    <property type="project" value="UniProtKB-KW"/>
</dbReference>
<protein>
    <submittedName>
        <fullName evidence="14">C2H2-type zinc finger protein</fullName>
    </submittedName>
</protein>
<dbReference type="PROSITE" id="PS50868">
    <property type="entry name" value="POST_SET"/>
    <property type="match status" value="1"/>
</dbReference>
<dbReference type="SMART" id="SM00355">
    <property type="entry name" value="ZnF_C2H2"/>
    <property type="match status" value="3"/>
</dbReference>
<dbReference type="InterPro" id="IPR043584">
    <property type="entry name" value="WIP1/2/3/4/5/6"/>
</dbReference>
<dbReference type="EnsemblPlants" id="KEH43450">
    <property type="protein sequence ID" value="KEH43450"/>
    <property type="gene ID" value="MTR_1g093095"/>
</dbReference>
<evidence type="ECO:0000256" key="4">
    <source>
        <dbReference type="ARBA" id="ARBA00022771"/>
    </source>
</evidence>
<dbReference type="GO" id="GO:0003700">
    <property type="term" value="F:DNA-binding transcription factor activity"/>
    <property type="evidence" value="ECO:0007669"/>
    <property type="project" value="InterPro"/>
</dbReference>
<dbReference type="InterPro" id="IPR013087">
    <property type="entry name" value="Znf_C2H2_type"/>
</dbReference>
<evidence type="ECO:0000259" key="13">
    <source>
        <dbReference type="PROSITE" id="PS50868"/>
    </source>
</evidence>
<dbReference type="PANTHER" id="PTHR45878:SF1">
    <property type="entry name" value="ZINC FINGER PROTEIN WIP2"/>
    <property type="match status" value="1"/>
</dbReference>
<dbReference type="AlphaFoldDB" id="A0A072VZH1"/>
<feature type="domain" description="C2H2-type" evidence="12">
    <location>
        <begin position="115"/>
        <end position="142"/>
    </location>
</feature>
<reference evidence="15" key="3">
    <citation type="submission" date="2015-04" db="UniProtKB">
        <authorList>
            <consortium name="EnsemblPlants"/>
        </authorList>
    </citation>
    <scope>IDENTIFICATION</scope>
    <source>
        <strain evidence="15">cv. Jemalong A17</strain>
    </source>
</reference>
<dbReference type="Proteomes" id="UP000002051">
    <property type="component" value="Unassembled WGS sequence"/>
</dbReference>
<dbReference type="OrthoDB" id="6077919at2759"/>
<accession>A0A072VZH1</accession>
<sequence length="294" mass="33195">MQTHHQYYSFSCESASCSSSLDDEDSIFLSLAPPGHQIPPKLTPPHPTISTTIPPLHQIPISTTTSLHHHHTCAVNVALNALINPTFTSKPSHTPIIPQYWIPSPAQILVGPTQFSCTVCNKTFNRFNNMQMHMWGHGSQYRKGPESLKGPKPASSSSMLKLPCYCCAEGCRNNINYPRARPLKDFRTLQTHYKRKHGGKSFECRKCRKTFAVRGDWRTHEKNCGKLWFCICGSDFKHKRSLKDHVRAFGNGHAPHTLESLSFDGHKVNENYMEEEESGSEDDDNDSEVVFSLN</sequence>
<keyword evidence="4 10" id="KW-0863">Zinc-finger</keyword>
<keyword evidence="3" id="KW-0677">Repeat</keyword>
<dbReference type="InterPro" id="IPR036236">
    <property type="entry name" value="Znf_C2H2_sf"/>
</dbReference>
<dbReference type="KEGG" id="mtr:25484895"/>
<dbReference type="PROSITE" id="PS00028">
    <property type="entry name" value="ZINC_FINGER_C2H2_1"/>
    <property type="match status" value="1"/>
</dbReference>
<dbReference type="PROSITE" id="PS50157">
    <property type="entry name" value="ZINC_FINGER_C2H2_2"/>
    <property type="match status" value="1"/>
</dbReference>
<evidence type="ECO:0000313" key="14">
    <source>
        <dbReference type="EMBL" id="KEH43450.1"/>
    </source>
</evidence>
<comment type="similarity">
    <text evidence="9">Belongs to the WIP C2H2-type zinc-finger protein family.</text>
</comment>
<evidence type="ECO:0000256" key="8">
    <source>
        <dbReference type="ARBA" id="ARBA00023242"/>
    </source>
</evidence>
<keyword evidence="2" id="KW-0479">Metal-binding</keyword>
<dbReference type="GO" id="GO:0010468">
    <property type="term" value="P:regulation of gene expression"/>
    <property type="evidence" value="ECO:0000318"/>
    <property type="project" value="GO_Central"/>
</dbReference>
<evidence type="ECO:0000256" key="5">
    <source>
        <dbReference type="ARBA" id="ARBA00022833"/>
    </source>
</evidence>
<dbReference type="Pfam" id="PF23115">
    <property type="entry name" value="zf-C2H2_STOP2_3rd"/>
    <property type="match status" value="1"/>
</dbReference>
<reference evidence="14 16" key="2">
    <citation type="journal article" date="2014" name="BMC Genomics">
        <title>An improved genome release (version Mt4.0) for the model legume Medicago truncatula.</title>
        <authorList>
            <person name="Tang H."/>
            <person name="Krishnakumar V."/>
            <person name="Bidwell S."/>
            <person name="Rosen B."/>
            <person name="Chan A."/>
            <person name="Zhou S."/>
            <person name="Gentzbittel L."/>
            <person name="Childs K.L."/>
            <person name="Yandell M."/>
            <person name="Gundlach H."/>
            <person name="Mayer K.F."/>
            <person name="Schwartz D.C."/>
            <person name="Town C.D."/>
        </authorList>
    </citation>
    <scope>GENOME REANNOTATION</scope>
    <source>
        <strain evidence="14">A17</strain>
        <strain evidence="15 16">cv. Jemalong A17</strain>
    </source>
</reference>
<evidence type="ECO:0000259" key="12">
    <source>
        <dbReference type="PROSITE" id="PS50157"/>
    </source>
</evidence>
<keyword evidence="16" id="KW-1185">Reference proteome</keyword>
<evidence type="ECO:0000256" key="9">
    <source>
        <dbReference type="ARBA" id="ARBA00023452"/>
    </source>
</evidence>
<dbReference type="HOGENOM" id="CLU_052255_1_0_1"/>
<dbReference type="Pfam" id="PF00096">
    <property type="entry name" value="zf-C2H2"/>
    <property type="match status" value="1"/>
</dbReference>
<dbReference type="InterPro" id="IPR003616">
    <property type="entry name" value="Post-SET_dom"/>
</dbReference>